<feature type="compositionally biased region" description="Basic and acidic residues" evidence="1">
    <location>
        <begin position="56"/>
        <end position="66"/>
    </location>
</feature>
<evidence type="ECO:0000313" key="2">
    <source>
        <dbReference type="EMBL" id="MBB1252630.1"/>
    </source>
</evidence>
<reference evidence="3" key="1">
    <citation type="submission" date="2020-05" db="EMBL/GenBank/DDBJ databases">
        <title>Classification of alakaliphilic streptomycetes isolated from an alkaline soil next to Lonar Crater, India and a proposal for the recognition of Streptomyces alkaliterrae sp. nov.</title>
        <authorList>
            <person name="Golinska P."/>
        </authorList>
    </citation>
    <scope>NUCLEOTIDE SEQUENCE [LARGE SCALE GENOMIC DNA]</scope>
    <source>
        <strain evidence="3">OF3</strain>
    </source>
</reference>
<evidence type="ECO:0000256" key="1">
    <source>
        <dbReference type="SAM" id="MobiDB-lite"/>
    </source>
</evidence>
<sequence length="256" mass="26627">MNDSLRTANRDSVAADAAPLTSTGARRGLLARRPVRALAALAVPVVFLAACSGSEGSKEAAPDDKAAGASAGPSAEPKPEPVAHKTLPKPCDTLSEKTVKAVVPGAKSGKVLNSEDQDSYGTCLWTGLDEYDYRALSVALRRFDSDVTLGSGAKRAAEHAGKQRDAIAANDENKNVEESELAGVGDSATGIAYETKKKDGKKSEDYREHRVVVVSDNVVITVDYSGAGFEDAKTPSADKVRGGAEKAAKEALAALK</sequence>
<gene>
    <name evidence="2" type="ORF">H3146_04495</name>
</gene>
<comment type="caution">
    <text evidence="2">The sequence shown here is derived from an EMBL/GenBank/DDBJ whole genome shotgun (WGS) entry which is preliminary data.</text>
</comment>
<dbReference type="AlphaFoldDB" id="A0A7W3WIR2"/>
<accession>A0A7W3WIR2</accession>
<protein>
    <submittedName>
        <fullName evidence="2">DUF3558 domain-containing protein</fullName>
    </submittedName>
</protein>
<organism evidence="2 3">
    <name type="scientific">Streptomyces alkaliterrae</name>
    <dbReference type="NCBI Taxonomy" id="2213162"/>
    <lineage>
        <taxon>Bacteria</taxon>
        <taxon>Bacillati</taxon>
        <taxon>Actinomycetota</taxon>
        <taxon>Actinomycetes</taxon>
        <taxon>Kitasatosporales</taxon>
        <taxon>Streptomycetaceae</taxon>
        <taxon>Streptomyces</taxon>
    </lineage>
</organism>
<dbReference type="EMBL" id="JABJWZ010000022">
    <property type="protein sequence ID" value="MBB1252630.1"/>
    <property type="molecule type" value="Genomic_DNA"/>
</dbReference>
<name>A0A7W3WIR2_9ACTN</name>
<feature type="compositionally biased region" description="Basic and acidic residues" evidence="1">
    <location>
        <begin position="156"/>
        <end position="177"/>
    </location>
</feature>
<dbReference type="Proteomes" id="UP000525686">
    <property type="component" value="Unassembled WGS sequence"/>
</dbReference>
<feature type="region of interest" description="Disordered" evidence="1">
    <location>
        <begin position="56"/>
        <end position="90"/>
    </location>
</feature>
<proteinExistence type="predicted"/>
<dbReference type="RefSeq" id="WP_181353549.1">
    <property type="nucleotide sequence ID" value="NZ_JABJWZ010000022.1"/>
</dbReference>
<feature type="region of interest" description="Disordered" evidence="1">
    <location>
        <begin position="156"/>
        <end position="179"/>
    </location>
</feature>
<evidence type="ECO:0000313" key="3">
    <source>
        <dbReference type="Proteomes" id="UP000525686"/>
    </source>
</evidence>